<dbReference type="OrthoDB" id="9816335at2"/>
<proteinExistence type="predicted"/>
<dbReference type="GO" id="GO:0043565">
    <property type="term" value="F:sequence-specific DNA binding"/>
    <property type="evidence" value="ECO:0007669"/>
    <property type="project" value="InterPro"/>
</dbReference>
<accession>A0A419T2V4</accession>
<dbReference type="EMBL" id="MCIA01000016">
    <property type="protein sequence ID" value="RKD31763.1"/>
    <property type="molecule type" value="Genomic_DNA"/>
</dbReference>
<name>A0A419T2V4_9FIRM</name>
<comment type="caution">
    <text evidence="5">The sequence shown here is derived from an EMBL/GenBank/DDBJ whole genome shotgun (WGS) entry which is preliminary data.</text>
</comment>
<organism evidence="5 6">
    <name type="scientific">Lacrimispora algidixylanolytica</name>
    <dbReference type="NCBI Taxonomy" id="94868"/>
    <lineage>
        <taxon>Bacteria</taxon>
        <taxon>Bacillati</taxon>
        <taxon>Bacillota</taxon>
        <taxon>Clostridia</taxon>
        <taxon>Lachnospirales</taxon>
        <taxon>Lachnospiraceae</taxon>
        <taxon>Lacrimispora</taxon>
    </lineage>
</organism>
<evidence type="ECO:0000313" key="5">
    <source>
        <dbReference type="EMBL" id="RKD31763.1"/>
    </source>
</evidence>
<reference evidence="5 6" key="1">
    <citation type="submission" date="2016-08" db="EMBL/GenBank/DDBJ databases">
        <title>A new outlook on sporulation: Clostridium algidixylanolyticum.</title>
        <authorList>
            <person name="Poppleton D.I."/>
            <person name="Gribaldo S."/>
        </authorList>
    </citation>
    <scope>NUCLEOTIDE SEQUENCE [LARGE SCALE GENOMIC DNA]</scope>
    <source>
        <strain evidence="5 6">SPL73</strain>
    </source>
</reference>
<keyword evidence="2" id="KW-0238">DNA-binding</keyword>
<dbReference type="GO" id="GO:0003700">
    <property type="term" value="F:DNA-binding transcription factor activity"/>
    <property type="evidence" value="ECO:0007669"/>
    <property type="project" value="InterPro"/>
</dbReference>
<evidence type="ECO:0000256" key="2">
    <source>
        <dbReference type="ARBA" id="ARBA00023125"/>
    </source>
</evidence>
<evidence type="ECO:0000256" key="3">
    <source>
        <dbReference type="ARBA" id="ARBA00023163"/>
    </source>
</evidence>
<dbReference type="InterPro" id="IPR014710">
    <property type="entry name" value="RmlC-like_jellyroll"/>
</dbReference>
<feature type="domain" description="HTH araC/xylS-type" evidence="4">
    <location>
        <begin position="225"/>
        <end position="322"/>
    </location>
</feature>
<dbReference type="Proteomes" id="UP000284277">
    <property type="component" value="Unassembled WGS sequence"/>
</dbReference>
<dbReference type="InterPro" id="IPR018060">
    <property type="entry name" value="HTH_AraC"/>
</dbReference>
<dbReference type="InterPro" id="IPR003313">
    <property type="entry name" value="AraC-bd"/>
</dbReference>
<dbReference type="PANTHER" id="PTHR43280:SF28">
    <property type="entry name" value="HTH-TYPE TRANSCRIPTIONAL ACTIVATOR RHAS"/>
    <property type="match status" value="1"/>
</dbReference>
<sequence>MNTQSLSILLSTLTQHELDYKEGNIYDFSKNALFSKIGNENIYRLEGYHEGESFVVKKNSRFQKVPPHVHSFVEINYMFSGSCEQIINGKTLTLLEGEIILIDCETVHAIGYTNENDIMISLLIHKGYLNNTFLNRLSNDSIISRFFINAMNRKTNHNNYIMFHSANSRRLPLFMNELLCEYYSPSLNFSEILNNLFILVISELVNIFGHEMNQKLDTPSQFSIIPVLKYIETNYKNSTLNSTALFFNINPNYLTTLLKQHTGYPYKELILCQKMKATQKLLINTDMSIKEIAHAVGYDNLTFFYKKFKEHFHCLPKEYRDQKPSF</sequence>
<dbReference type="AlphaFoldDB" id="A0A419T2V4"/>
<gene>
    <name evidence="5" type="ORF">BET01_19795</name>
</gene>
<evidence type="ECO:0000259" key="4">
    <source>
        <dbReference type="PROSITE" id="PS01124"/>
    </source>
</evidence>
<dbReference type="PRINTS" id="PR00032">
    <property type="entry name" value="HTHARAC"/>
</dbReference>
<dbReference type="SMART" id="SM00342">
    <property type="entry name" value="HTH_ARAC"/>
    <property type="match status" value="1"/>
</dbReference>
<dbReference type="InterPro" id="IPR037923">
    <property type="entry name" value="HTH-like"/>
</dbReference>
<dbReference type="Pfam" id="PF02311">
    <property type="entry name" value="AraC_binding"/>
    <property type="match status" value="1"/>
</dbReference>
<keyword evidence="3" id="KW-0804">Transcription</keyword>
<dbReference type="Pfam" id="PF12833">
    <property type="entry name" value="HTH_18"/>
    <property type="match status" value="1"/>
</dbReference>
<keyword evidence="6" id="KW-1185">Reference proteome</keyword>
<protein>
    <recommendedName>
        <fullName evidence="4">HTH araC/xylS-type domain-containing protein</fullName>
    </recommendedName>
</protein>
<dbReference type="RefSeq" id="WP_120196938.1">
    <property type="nucleotide sequence ID" value="NZ_MCIA01000016.1"/>
</dbReference>
<dbReference type="Gene3D" id="1.10.10.60">
    <property type="entry name" value="Homeodomain-like"/>
    <property type="match status" value="2"/>
</dbReference>
<keyword evidence="1" id="KW-0805">Transcription regulation</keyword>
<dbReference type="InterPro" id="IPR009057">
    <property type="entry name" value="Homeodomain-like_sf"/>
</dbReference>
<dbReference type="SUPFAM" id="SSF51215">
    <property type="entry name" value="Regulatory protein AraC"/>
    <property type="match status" value="1"/>
</dbReference>
<evidence type="ECO:0000256" key="1">
    <source>
        <dbReference type="ARBA" id="ARBA00023015"/>
    </source>
</evidence>
<dbReference type="PROSITE" id="PS01124">
    <property type="entry name" value="HTH_ARAC_FAMILY_2"/>
    <property type="match status" value="1"/>
</dbReference>
<dbReference type="InterPro" id="IPR020449">
    <property type="entry name" value="Tscrpt_reg_AraC-type_HTH"/>
</dbReference>
<evidence type="ECO:0000313" key="6">
    <source>
        <dbReference type="Proteomes" id="UP000284277"/>
    </source>
</evidence>
<dbReference type="Gene3D" id="2.60.120.10">
    <property type="entry name" value="Jelly Rolls"/>
    <property type="match status" value="1"/>
</dbReference>
<dbReference type="SUPFAM" id="SSF46689">
    <property type="entry name" value="Homeodomain-like"/>
    <property type="match status" value="1"/>
</dbReference>
<dbReference type="PANTHER" id="PTHR43280">
    <property type="entry name" value="ARAC-FAMILY TRANSCRIPTIONAL REGULATOR"/>
    <property type="match status" value="1"/>
</dbReference>